<evidence type="ECO:0000256" key="3">
    <source>
        <dbReference type="ARBA" id="ARBA00023163"/>
    </source>
</evidence>
<feature type="domain" description="HTH lacI-type" evidence="4">
    <location>
        <begin position="16"/>
        <end position="70"/>
    </location>
</feature>
<dbReference type="RefSeq" id="WP_263371757.1">
    <property type="nucleotide sequence ID" value="NZ_JAGSYD010000003.1"/>
</dbReference>
<reference evidence="6" key="1">
    <citation type="journal article" date="2019" name="Int. J. Syst. Evol. Microbiol.">
        <title>The Global Catalogue of Microorganisms (GCM) 10K type strain sequencing project: providing services to taxonomists for standard genome sequencing and annotation.</title>
        <authorList>
            <consortium name="The Broad Institute Genomics Platform"/>
            <consortium name="The Broad Institute Genome Sequencing Center for Infectious Disease"/>
            <person name="Wu L."/>
            <person name="Ma J."/>
        </authorList>
    </citation>
    <scope>NUCLEOTIDE SEQUENCE [LARGE SCALE GENOMIC DNA]</scope>
    <source>
        <strain evidence="6">CGMCC 1.16026</strain>
    </source>
</reference>
<evidence type="ECO:0000256" key="1">
    <source>
        <dbReference type="ARBA" id="ARBA00023015"/>
    </source>
</evidence>
<keyword evidence="3" id="KW-0804">Transcription</keyword>
<keyword evidence="1" id="KW-0805">Transcription regulation</keyword>
<name>A0ABW1ZA30_9BACT</name>
<dbReference type="PANTHER" id="PTHR30146:SF109">
    <property type="entry name" value="HTH-TYPE TRANSCRIPTIONAL REGULATOR GALS"/>
    <property type="match status" value="1"/>
</dbReference>
<dbReference type="InterPro" id="IPR010982">
    <property type="entry name" value="Lambda_DNA-bd_dom_sf"/>
</dbReference>
<evidence type="ECO:0000313" key="6">
    <source>
        <dbReference type="Proteomes" id="UP001596391"/>
    </source>
</evidence>
<dbReference type="CDD" id="cd06267">
    <property type="entry name" value="PBP1_LacI_sugar_binding-like"/>
    <property type="match status" value="1"/>
</dbReference>
<keyword evidence="6" id="KW-1185">Reference proteome</keyword>
<dbReference type="PROSITE" id="PS00356">
    <property type="entry name" value="HTH_LACI_1"/>
    <property type="match status" value="1"/>
</dbReference>
<dbReference type="Gene3D" id="3.40.50.2300">
    <property type="match status" value="2"/>
</dbReference>
<dbReference type="CDD" id="cd01392">
    <property type="entry name" value="HTH_LacI"/>
    <property type="match status" value="1"/>
</dbReference>
<dbReference type="PROSITE" id="PS50932">
    <property type="entry name" value="HTH_LACI_2"/>
    <property type="match status" value="1"/>
</dbReference>
<dbReference type="EMBL" id="JBHSWI010000001">
    <property type="protein sequence ID" value="MFC6645382.1"/>
    <property type="molecule type" value="Genomic_DNA"/>
</dbReference>
<dbReference type="PANTHER" id="PTHR30146">
    <property type="entry name" value="LACI-RELATED TRANSCRIPTIONAL REPRESSOR"/>
    <property type="match status" value="1"/>
</dbReference>
<gene>
    <name evidence="5" type="ORF">ACFQBQ_07235</name>
</gene>
<evidence type="ECO:0000259" key="4">
    <source>
        <dbReference type="PROSITE" id="PS50932"/>
    </source>
</evidence>
<evidence type="ECO:0000256" key="2">
    <source>
        <dbReference type="ARBA" id="ARBA00023125"/>
    </source>
</evidence>
<dbReference type="InterPro" id="IPR000843">
    <property type="entry name" value="HTH_LacI"/>
</dbReference>
<accession>A0ABW1ZA30</accession>
<protein>
    <submittedName>
        <fullName evidence="5">LacI family DNA-binding transcriptional regulator</fullName>
    </submittedName>
</protein>
<evidence type="ECO:0000313" key="5">
    <source>
        <dbReference type="EMBL" id="MFC6645382.1"/>
    </source>
</evidence>
<dbReference type="Proteomes" id="UP001596391">
    <property type="component" value="Unassembled WGS sequence"/>
</dbReference>
<dbReference type="Pfam" id="PF00356">
    <property type="entry name" value="LacI"/>
    <property type="match status" value="1"/>
</dbReference>
<proteinExistence type="predicted"/>
<dbReference type="InterPro" id="IPR046335">
    <property type="entry name" value="LacI/GalR-like_sensor"/>
</dbReference>
<dbReference type="GO" id="GO:0003677">
    <property type="term" value="F:DNA binding"/>
    <property type="evidence" value="ECO:0007669"/>
    <property type="project" value="UniProtKB-KW"/>
</dbReference>
<dbReference type="Gene3D" id="1.10.260.40">
    <property type="entry name" value="lambda repressor-like DNA-binding domains"/>
    <property type="match status" value="1"/>
</dbReference>
<organism evidence="5 6">
    <name type="scientific">Granulicella cerasi</name>
    <dbReference type="NCBI Taxonomy" id="741063"/>
    <lineage>
        <taxon>Bacteria</taxon>
        <taxon>Pseudomonadati</taxon>
        <taxon>Acidobacteriota</taxon>
        <taxon>Terriglobia</taxon>
        <taxon>Terriglobales</taxon>
        <taxon>Acidobacteriaceae</taxon>
        <taxon>Granulicella</taxon>
    </lineage>
</organism>
<sequence>MPTNKSTKVPAAASRITMHDIARRANVSLGTVSHVINGKVSVSDEVRARVQKAIDELGYQPNHLSRALRTNRTNLIGMVIPDITNPFFPSVVRGVEDAAFRANYRLLLCNADNDPAKELAYMNDLSSFMPAGIILIPSDNHKLPTLGQYPLVCIDRQPLGWNGDSVTVENFEGGKTAAAHLAQLGHKQIAIVQGPENVSTVGDRVRGFLKELKRRKITISPEYIQASSFDQEGGYLCAMRLLRLVPRPTAIFAANDLIAVGALQAVKASKLRCPQDVSIIGFDGLSVTDFTEPALTSVVQPSYQLGHAAMRLLLSRIEGDTAPPRHIVLETQLKVRDSAQEPPTTRR</sequence>
<dbReference type="Pfam" id="PF13377">
    <property type="entry name" value="Peripla_BP_3"/>
    <property type="match status" value="1"/>
</dbReference>
<comment type="caution">
    <text evidence="5">The sequence shown here is derived from an EMBL/GenBank/DDBJ whole genome shotgun (WGS) entry which is preliminary data.</text>
</comment>
<keyword evidence="2 5" id="KW-0238">DNA-binding</keyword>
<dbReference type="InterPro" id="IPR028082">
    <property type="entry name" value="Peripla_BP_I"/>
</dbReference>
<dbReference type="SUPFAM" id="SSF53822">
    <property type="entry name" value="Periplasmic binding protein-like I"/>
    <property type="match status" value="1"/>
</dbReference>
<dbReference type="SUPFAM" id="SSF47413">
    <property type="entry name" value="lambda repressor-like DNA-binding domains"/>
    <property type="match status" value="1"/>
</dbReference>
<dbReference type="SMART" id="SM00354">
    <property type="entry name" value="HTH_LACI"/>
    <property type="match status" value="1"/>
</dbReference>